<feature type="compositionally biased region" description="Basic and acidic residues" evidence="1">
    <location>
        <begin position="130"/>
        <end position="145"/>
    </location>
</feature>
<name>A0AAD8EDR1_DIPPU</name>
<feature type="compositionally biased region" description="Polar residues" evidence="1">
    <location>
        <begin position="459"/>
        <end position="472"/>
    </location>
</feature>
<dbReference type="Proteomes" id="UP001233999">
    <property type="component" value="Unassembled WGS sequence"/>
</dbReference>
<gene>
    <name evidence="2" type="ORF">L9F63_020258</name>
</gene>
<evidence type="ECO:0000256" key="1">
    <source>
        <dbReference type="SAM" id="MobiDB-lite"/>
    </source>
</evidence>
<reference evidence="2" key="2">
    <citation type="submission" date="2023-05" db="EMBL/GenBank/DDBJ databases">
        <authorList>
            <person name="Fouks B."/>
        </authorList>
    </citation>
    <scope>NUCLEOTIDE SEQUENCE</scope>
    <source>
        <strain evidence="2">Stay&amp;Tobe</strain>
        <tissue evidence="2">Testes</tissue>
    </source>
</reference>
<keyword evidence="3" id="KW-1185">Reference proteome</keyword>
<organism evidence="2 3">
    <name type="scientific">Diploptera punctata</name>
    <name type="common">Pacific beetle cockroach</name>
    <dbReference type="NCBI Taxonomy" id="6984"/>
    <lineage>
        <taxon>Eukaryota</taxon>
        <taxon>Metazoa</taxon>
        <taxon>Ecdysozoa</taxon>
        <taxon>Arthropoda</taxon>
        <taxon>Hexapoda</taxon>
        <taxon>Insecta</taxon>
        <taxon>Pterygota</taxon>
        <taxon>Neoptera</taxon>
        <taxon>Polyneoptera</taxon>
        <taxon>Dictyoptera</taxon>
        <taxon>Blattodea</taxon>
        <taxon>Blaberoidea</taxon>
        <taxon>Blaberidae</taxon>
        <taxon>Diplopterinae</taxon>
        <taxon>Diploptera</taxon>
    </lineage>
</organism>
<feature type="compositionally biased region" description="Low complexity" evidence="1">
    <location>
        <begin position="447"/>
        <end position="458"/>
    </location>
</feature>
<feature type="region of interest" description="Disordered" evidence="1">
    <location>
        <begin position="64"/>
        <end position="115"/>
    </location>
</feature>
<dbReference type="EMBL" id="JASPKZ010007211">
    <property type="protein sequence ID" value="KAJ9586094.1"/>
    <property type="molecule type" value="Genomic_DNA"/>
</dbReference>
<protein>
    <submittedName>
        <fullName evidence="2">Uncharacterized protein</fullName>
    </submittedName>
</protein>
<evidence type="ECO:0000313" key="2">
    <source>
        <dbReference type="EMBL" id="KAJ9586094.1"/>
    </source>
</evidence>
<sequence>NDECCMLLRVPPPSPVLPKRDHQKTIKTHLADGLECSLCHNISLDRSPPLQRTRPTLLVHRTTIDLGTDPGSDVNDVATDSGDDSSSWRHHSRNRTKSEFSPGKVSGSKGDMPPELIVTSAQGQVITTDGIEKTPEKQAETHTSKEEEDDKFYSKLQTIVNHKLSDMYYTINKACRLTMLRTATEISQTKQSSLLRSKIWTGIPCTCHEPGIVTHWSGRGREREASLLQACSQKLASMQKQRIDPPVRNRKFNKKPAQKQVIAHLHCKTSLSDTSAGEEIKKSEMKERVKKTTRRCEARCSTSRRMHKDSSNDSSPGDEVESNLTEVKKLLQQKKKLHRWKTIAHANSSKSNSESVNKTDLSSRHSKIRNKPSLKWKFCHAVAAMVTTCEVQTVPIPKSDIRTFIPSPSDSDTDYKPEVPVVRANSANAKKKKKRKSNAGQKKQRRVSSASAVPSTSVKQISNKKTTKTWQQ</sequence>
<feature type="region of interest" description="Disordered" evidence="1">
    <location>
        <begin position="400"/>
        <end position="472"/>
    </location>
</feature>
<accession>A0AAD8EDR1</accession>
<dbReference type="AlphaFoldDB" id="A0AAD8EDR1"/>
<evidence type="ECO:0000313" key="3">
    <source>
        <dbReference type="Proteomes" id="UP001233999"/>
    </source>
</evidence>
<feature type="region of interest" description="Disordered" evidence="1">
    <location>
        <begin position="273"/>
        <end position="323"/>
    </location>
</feature>
<reference evidence="2" key="1">
    <citation type="journal article" date="2023" name="IScience">
        <title>Live-bearing cockroach genome reveals convergent evolutionary mechanisms linked to viviparity in insects and beyond.</title>
        <authorList>
            <person name="Fouks B."/>
            <person name="Harrison M.C."/>
            <person name="Mikhailova A.A."/>
            <person name="Marchal E."/>
            <person name="English S."/>
            <person name="Carruthers M."/>
            <person name="Jennings E.C."/>
            <person name="Chiamaka E.L."/>
            <person name="Frigard R.A."/>
            <person name="Pippel M."/>
            <person name="Attardo G.M."/>
            <person name="Benoit J.B."/>
            <person name="Bornberg-Bauer E."/>
            <person name="Tobe S.S."/>
        </authorList>
    </citation>
    <scope>NUCLEOTIDE SEQUENCE</scope>
    <source>
        <strain evidence="2">Stay&amp;Tobe</strain>
    </source>
</reference>
<proteinExistence type="predicted"/>
<feature type="compositionally biased region" description="Basic and acidic residues" evidence="1">
    <location>
        <begin position="278"/>
        <end position="287"/>
    </location>
</feature>
<feature type="non-terminal residue" evidence="2">
    <location>
        <position position="1"/>
    </location>
</feature>
<feature type="compositionally biased region" description="Basic residues" evidence="1">
    <location>
        <begin position="429"/>
        <end position="446"/>
    </location>
</feature>
<feature type="compositionally biased region" description="Low complexity" evidence="1">
    <location>
        <begin position="347"/>
        <end position="358"/>
    </location>
</feature>
<comment type="caution">
    <text evidence="2">The sequence shown here is derived from an EMBL/GenBank/DDBJ whole genome shotgun (WGS) entry which is preliminary data.</text>
</comment>
<feature type="region of interest" description="Disordered" evidence="1">
    <location>
        <begin position="338"/>
        <end position="366"/>
    </location>
</feature>
<feature type="region of interest" description="Disordered" evidence="1">
    <location>
        <begin position="127"/>
        <end position="149"/>
    </location>
</feature>